<name>X0UNQ8_9ZZZZ</name>
<sequence>QSGENAIILRKVGLAIYSCKAPCVELEDNELTVLKNALSRTPIDVLSSAAFEDACKDAEIELEDNELAEIELEDNEQTALRNALNRHSRRQQGG</sequence>
<accession>X0UNQ8</accession>
<feature type="non-terminal residue" evidence="1">
    <location>
        <position position="1"/>
    </location>
</feature>
<dbReference type="EMBL" id="BARS01024391">
    <property type="protein sequence ID" value="GAG07315.1"/>
    <property type="molecule type" value="Genomic_DNA"/>
</dbReference>
<dbReference type="AlphaFoldDB" id="X0UNQ8"/>
<gene>
    <name evidence="1" type="ORF">S01H1_38722</name>
</gene>
<organism evidence="1">
    <name type="scientific">marine sediment metagenome</name>
    <dbReference type="NCBI Taxonomy" id="412755"/>
    <lineage>
        <taxon>unclassified sequences</taxon>
        <taxon>metagenomes</taxon>
        <taxon>ecological metagenomes</taxon>
    </lineage>
</organism>
<comment type="caution">
    <text evidence="1">The sequence shown here is derived from an EMBL/GenBank/DDBJ whole genome shotgun (WGS) entry which is preliminary data.</text>
</comment>
<evidence type="ECO:0000313" key="1">
    <source>
        <dbReference type="EMBL" id="GAG07315.1"/>
    </source>
</evidence>
<reference evidence="1" key="1">
    <citation type="journal article" date="2014" name="Front. Microbiol.">
        <title>High frequency of phylogenetically diverse reductive dehalogenase-homologous genes in deep subseafloor sedimentary metagenomes.</title>
        <authorList>
            <person name="Kawai M."/>
            <person name="Futagami T."/>
            <person name="Toyoda A."/>
            <person name="Takaki Y."/>
            <person name="Nishi S."/>
            <person name="Hori S."/>
            <person name="Arai W."/>
            <person name="Tsubouchi T."/>
            <person name="Morono Y."/>
            <person name="Uchiyama I."/>
            <person name="Ito T."/>
            <person name="Fujiyama A."/>
            <person name="Inagaki F."/>
            <person name="Takami H."/>
        </authorList>
    </citation>
    <scope>NUCLEOTIDE SEQUENCE</scope>
    <source>
        <strain evidence="1">Expedition CK06-06</strain>
    </source>
</reference>
<proteinExistence type="predicted"/>
<protein>
    <submittedName>
        <fullName evidence="1">Uncharacterized protein</fullName>
    </submittedName>
</protein>